<dbReference type="InterPro" id="IPR053249">
    <property type="entry name" value="LFS"/>
</dbReference>
<reference evidence="2" key="1">
    <citation type="submission" date="2025-08" db="UniProtKB">
        <authorList>
            <consortium name="RefSeq"/>
        </authorList>
    </citation>
    <scope>IDENTIFICATION</scope>
    <source>
        <strain evidence="2">OHB3-1</strain>
    </source>
</reference>
<dbReference type="Proteomes" id="UP000504603">
    <property type="component" value="Unplaced"/>
</dbReference>
<dbReference type="SUPFAM" id="SSF55961">
    <property type="entry name" value="Bet v1-like"/>
    <property type="match status" value="1"/>
</dbReference>
<dbReference type="RefSeq" id="XP_022156932.1">
    <property type="nucleotide sequence ID" value="XM_022301240.1"/>
</dbReference>
<dbReference type="PANTHER" id="PTHR33789:SF5">
    <property type="entry name" value="BET V I_MAJOR LATEX PROTEIN DOMAIN-CONTAINING PROTEIN"/>
    <property type="match status" value="1"/>
</dbReference>
<evidence type="ECO:0000313" key="1">
    <source>
        <dbReference type="Proteomes" id="UP000504603"/>
    </source>
</evidence>
<dbReference type="InterPro" id="IPR023393">
    <property type="entry name" value="START-like_dom_sf"/>
</dbReference>
<dbReference type="OrthoDB" id="1929286at2759"/>
<name>A0A6J1DT96_MOMCH</name>
<dbReference type="Pfam" id="PF10604">
    <property type="entry name" value="Polyketide_cyc2"/>
    <property type="match status" value="1"/>
</dbReference>
<dbReference type="KEGG" id="mcha:111023758"/>
<keyword evidence="1" id="KW-1185">Reference proteome</keyword>
<dbReference type="AlphaFoldDB" id="A0A6J1DT96"/>
<proteinExistence type="predicted"/>
<dbReference type="GO" id="GO:0004864">
    <property type="term" value="F:protein phosphatase inhibitor activity"/>
    <property type="evidence" value="ECO:0007669"/>
    <property type="project" value="UniProtKB-ARBA"/>
</dbReference>
<gene>
    <name evidence="2" type="primary">LOC111023758</name>
</gene>
<organism evidence="1 2">
    <name type="scientific">Momordica charantia</name>
    <name type="common">Bitter gourd</name>
    <name type="synonym">Balsam pear</name>
    <dbReference type="NCBI Taxonomy" id="3673"/>
    <lineage>
        <taxon>Eukaryota</taxon>
        <taxon>Viridiplantae</taxon>
        <taxon>Streptophyta</taxon>
        <taxon>Embryophyta</taxon>
        <taxon>Tracheophyta</taxon>
        <taxon>Spermatophyta</taxon>
        <taxon>Magnoliopsida</taxon>
        <taxon>eudicotyledons</taxon>
        <taxon>Gunneridae</taxon>
        <taxon>Pentapetalae</taxon>
        <taxon>rosids</taxon>
        <taxon>fabids</taxon>
        <taxon>Cucurbitales</taxon>
        <taxon>Cucurbitaceae</taxon>
        <taxon>Momordiceae</taxon>
        <taxon>Momordica</taxon>
    </lineage>
</organism>
<dbReference type="InterPro" id="IPR019587">
    <property type="entry name" value="Polyketide_cyclase/dehydratase"/>
</dbReference>
<accession>A0A6J1DT96</accession>
<sequence length="189" mass="21147">MIGLLSEIIWSTGIGMSMYLLQASHGKNGKWQGSVGGLVDAPMVKVWPLVTQSKRLPEWMPMVERCTDIAGNEGLPGYVRVVSGFMFPQKDGERSWIKERLLSMDSSAHCYSYKMEASNVGLDGSINSLKLVDYGDDSTLIEWKFEIYPLEGVCEESIIDYLGFLYKSCINRIEAAIEFAAEQHLTGFE</sequence>
<dbReference type="Gene3D" id="3.30.530.20">
    <property type="match status" value="1"/>
</dbReference>
<dbReference type="GeneID" id="111023758"/>
<protein>
    <submittedName>
        <fullName evidence="2">Uncharacterized protein LOC111023758 isoform X1</fullName>
    </submittedName>
</protein>
<dbReference type="PANTHER" id="PTHR33789">
    <property type="entry name" value="LACHRYMATORY-FACTOR SYNTHASE"/>
    <property type="match status" value="1"/>
</dbReference>
<evidence type="ECO:0000313" key="2">
    <source>
        <dbReference type="RefSeq" id="XP_022156932.1"/>
    </source>
</evidence>
<dbReference type="CDD" id="cd07821">
    <property type="entry name" value="PYR_PYL_RCAR_like"/>
    <property type="match status" value="1"/>
</dbReference>